<name>A0A212K9W5_9PROT</name>
<reference evidence="11" key="1">
    <citation type="submission" date="2016-04" db="EMBL/GenBank/DDBJ databases">
        <authorList>
            <person name="Evans L.H."/>
            <person name="Alamgir A."/>
            <person name="Owens N."/>
            <person name="Weber N.D."/>
            <person name="Virtaneva K."/>
            <person name="Barbian K."/>
            <person name="Babar A."/>
            <person name="Rosenke K."/>
        </authorList>
    </citation>
    <scope>NUCLEOTIDE SEQUENCE</scope>
    <source>
        <strain evidence="11">86</strain>
    </source>
</reference>
<dbReference type="SUPFAM" id="SSF55729">
    <property type="entry name" value="Acyl-CoA N-acyltransferases (Nat)"/>
    <property type="match status" value="1"/>
</dbReference>
<keyword evidence="3" id="KW-0808">Transferase</keyword>
<dbReference type="AlphaFoldDB" id="A0A212K9W5"/>
<dbReference type="PANTHER" id="PTHR37323:SF1">
    <property type="entry name" value="L-ORNITHINE N(ALPHA)-ACYLTRANSFERASE"/>
    <property type="match status" value="1"/>
</dbReference>
<dbReference type="GO" id="GO:0006629">
    <property type="term" value="P:lipid metabolic process"/>
    <property type="evidence" value="ECO:0007669"/>
    <property type="project" value="UniProtKB-KW"/>
</dbReference>
<comment type="function">
    <text evidence="9">Catalyzes the first step in the biosynthesis of ornithine lipids, which are phosphorus-free membrane lipids. Catalyzes the 3-hydroxyacyl-acyl carrier protein-dependent acylation of ornithine to form lyso-ornithine lipid (LOL).</text>
</comment>
<dbReference type="EC" id="2.3.2.30" evidence="7"/>
<comment type="catalytic activity">
    <reaction evidence="10">
        <text>a (3R)-hydroxyacyl-[ACP] + L-ornithine = a lyso-ornithine lipid + holo-[ACP] + H(+)</text>
        <dbReference type="Rhea" id="RHEA:20633"/>
        <dbReference type="Rhea" id="RHEA-COMP:9685"/>
        <dbReference type="Rhea" id="RHEA-COMP:9945"/>
        <dbReference type="ChEBI" id="CHEBI:15378"/>
        <dbReference type="ChEBI" id="CHEBI:46911"/>
        <dbReference type="ChEBI" id="CHEBI:64479"/>
        <dbReference type="ChEBI" id="CHEBI:78827"/>
        <dbReference type="ChEBI" id="CHEBI:138482"/>
        <dbReference type="EC" id="2.3.2.30"/>
    </reaction>
    <physiologicalReaction direction="left-to-right" evidence="10">
        <dbReference type="Rhea" id="RHEA:20634"/>
    </physiologicalReaction>
</comment>
<keyword evidence="5" id="KW-0012">Acyltransferase</keyword>
<protein>
    <recommendedName>
        <fullName evidence="8">L-ornithine N(alpha)-acyltransferase</fullName>
        <ecNumber evidence="7">2.3.2.30</ecNumber>
    </recommendedName>
</protein>
<dbReference type="PANTHER" id="PTHR37323">
    <property type="entry name" value="GCN5-RELATED N-ACETYLTRANSFERASE"/>
    <property type="match status" value="1"/>
</dbReference>
<evidence type="ECO:0000256" key="2">
    <source>
        <dbReference type="ARBA" id="ARBA00022516"/>
    </source>
</evidence>
<organism evidence="11">
    <name type="scientific">uncultured Alphaproteobacteria bacterium</name>
    <dbReference type="NCBI Taxonomy" id="91750"/>
    <lineage>
        <taxon>Bacteria</taxon>
        <taxon>Pseudomonadati</taxon>
        <taxon>Pseudomonadota</taxon>
        <taxon>Alphaproteobacteria</taxon>
        <taxon>environmental samples</taxon>
    </lineage>
</organism>
<accession>A0A212K9W5</accession>
<keyword evidence="4" id="KW-0443">Lipid metabolism</keyword>
<comment type="pathway">
    <text evidence="1">Lipid metabolism.</text>
</comment>
<evidence type="ECO:0000256" key="1">
    <source>
        <dbReference type="ARBA" id="ARBA00005189"/>
    </source>
</evidence>
<evidence type="ECO:0000256" key="9">
    <source>
        <dbReference type="ARBA" id="ARBA00045724"/>
    </source>
</evidence>
<evidence type="ECO:0000256" key="10">
    <source>
        <dbReference type="ARBA" id="ARBA00047785"/>
    </source>
</evidence>
<comment type="similarity">
    <text evidence="6">Belongs to the acetyltransferase family. OlsB subfamily.</text>
</comment>
<evidence type="ECO:0000256" key="8">
    <source>
        <dbReference type="ARBA" id="ARBA00039866"/>
    </source>
</evidence>
<evidence type="ECO:0000256" key="5">
    <source>
        <dbReference type="ARBA" id="ARBA00023315"/>
    </source>
</evidence>
<dbReference type="InterPro" id="IPR016181">
    <property type="entry name" value="Acyl_CoA_acyltransferase"/>
</dbReference>
<dbReference type="Pfam" id="PF13444">
    <property type="entry name" value="Acetyltransf_5"/>
    <property type="match status" value="1"/>
</dbReference>
<evidence type="ECO:0000256" key="3">
    <source>
        <dbReference type="ARBA" id="ARBA00022679"/>
    </source>
</evidence>
<sequence>MDPIEATVGGSMEVRLAAGPNEVDAAQGLRFRVFYTEGGAQASAETAALERDSDAFDAVCDHLLVIDHARGDDPKDNIVGTYRLMRREHAEKAGRFYTAAEYDISRILALDGPILELGRSCTDPAYRTRSTMQLLWQGIAAYVFAHDIGMMFGCASMSGTDPEALALELAYLHHYHRAPDDFRPRALPHLYTEMNRMEKDAVSPKTALNALPPLIKGYLRLGGFVGDGAVVDRQFNTTDVCVMVKTDLVTDKYFRHYDRTARG</sequence>
<evidence type="ECO:0000256" key="6">
    <source>
        <dbReference type="ARBA" id="ARBA00038095"/>
    </source>
</evidence>
<dbReference type="GO" id="GO:0043810">
    <property type="term" value="F:ornithine-acyl [acyl carrier protein] N-acyltransferase activity"/>
    <property type="evidence" value="ECO:0007669"/>
    <property type="project" value="UniProtKB-EC"/>
</dbReference>
<evidence type="ECO:0000313" key="11">
    <source>
        <dbReference type="EMBL" id="SBW08524.1"/>
    </source>
</evidence>
<dbReference type="Gene3D" id="3.40.630.30">
    <property type="match status" value="1"/>
</dbReference>
<dbReference type="InterPro" id="IPR052351">
    <property type="entry name" value="Ornithine_N-alpha-AT"/>
</dbReference>
<evidence type="ECO:0000256" key="7">
    <source>
        <dbReference type="ARBA" id="ARBA00039058"/>
    </source>
</evidence>
<gene>
    <name evidence="11" type="ORF">KL86APRO_12407</name>
</gene>
<proteinExistence type="inferred from homology"/>
<evidence type="ECO:0000256" key="4">
    <source>
        <dbReference type="ARBA" id="ARBA00023098"/>
    </source>
</evidence>
<dbReference type="EMBL" id="FLUO01000001">
    <property type="protein sequence ID" value="SBW08524.1"/>
    <property type="molecule type" value="Genomic_DNA"/>
</dbReference>
<keyword evidence="2" id="KW-0444">Lipid biosynthesis</keyword>